<gene>
    <name evidence="1" type="ORF">GQX73_g6948</name>
</gene>
<keyword evidence="2" id="KW-1185">Reference proteome</keyword>
<comment type="caution">
    <text evidence="1">The sequence shown here is derived from an EMBL/GenBank/DDBJ whole genome shotgun (WGS) entry which is preliminary data.</text>
</comment>
<dbReference type="EMBL" id="WUBL01000085">
    <property type="protein sequence ID" value="KAF2966608.1"/>
    <property type="molecule type" value="Genomic_DNA"/>
</dbReference>
<organism evidence="1 2">
    <name type="scientific">Xylaria multiplex</name>
    <dbReference type="NCBI Taxonomy" id="323545"/>
    <lineage>
        <taxon>Eukaryota</taxon>
        <taxon>Fungi</taxon>
        <taxon>Dikarya</taxon>
        <taxon>Ascomycota</taxon>
        <taxon>Pezizomycotina</taxon>
        <taxon>Sordariomycetes</taxon>
        <taxon>Xylariomycetidae</taxon>
        <taxon>Xylariales</taxon>
        <taxon>Xylariaceae</taxon>
        <taxon>Xylaria</taxon>
    </lineage>
</organism>
<evidence type="ECO:0000313" key="1">
    <source>
        <dbReference type="EMBL" id="KAF2966608.1"/>
    </source>
</evidence>
<dbReference type="Proteomes" id="UP000481858">
    <property type="component" value="Unassembled WGS sequence"/>
</dbReference>
<protein>
    <submittedName>
        <fullName evidence="1">Uncharacterized protein</fullName>
    </submittedName>
</protein>
<dbReference type="InParanoid" id="A0A7C8MNL2"/>
<evidence type="ECO:0000313" key="2">
    <source>
        <dbReference type="Proteomes" id="UP000481858"/>
    </source>
</evidence>
<sequence length="638" mass="66308">MPVSFARGTHGAVEVGVGRDVTVEVNVGVSVGSVSQSALLVVLVEEERLEDLDVVLLLPPPPFPRLTPDTRSSVSVLEGADDDDDAVPVVVISPNDDSSVVVVVEPIVLDVSLSLSVLVGLEVSVVIVDVDAVSEPDDESVEGADVSVAELDCPLVDIDESSEVVEAEPESDVESAEDVVVSVAESDSDVDAALPVVEVEPELDDERVSVSLGNESLEVDNDVADPDPELVLVISVDELSVAGSPRSVEVTSPVVELEPSSVEDASLVVAVPLAELMVIGTVAVMGDPFSSVLVTVVRLVESEDASLLVVADSESVEVIASVALLVALSSVVLTVMEIVSVTGDPLESVLVTVVRLAGLEASSLLVTDPEFVVVLPSDSLLVVLSSTVLGVMGIVVVIGDPLVSVLVTVVRVTELEDVSLPVVDPEFVEVLPPELPVWEGVVEAELVVAEVLALSEVPAEVDDSGSVALPEEAVEVSELVNVAVLEVSKVEVSEGVLAEDEMVDPLEVSVLVLDELSEPDELVAVTSPLVADEETETESPELVDEVAEEEVEVVEPGVPVSVLLIVDSGRELEDVDPDELGPLEELVGKVKLLVGSGKVITGYDMVVTKGVGVVEGGQSVVEATVVLGHLAEHRQAAR</sequence>
<name>A0A7C8MNL2_9PEZI</name>
<reference evidence="1 2" key="1">
    <citation type="submission" date="2019-12" db="EMBL/GenBank/DDBJ databases">
        <title>Draft genome sequence of the ascomycete Xylaria multiplex DSM 110363.</title>
        <authorList>
            <person name="Buettner E."/>
            <person name="Kellner H."/>
        </authorList>
    </citation>
    <scope>NUCLEOTIDE SEQUENCE [LARGE SCALE GENOMIC DNA]</scope>
    <source>
        <strain evidence="1 2">DSM 110363</strain>
    </source>
</reference>
<accession>A0A7C8MNL2</accession>
<proteinExistence type="predicted"/>
<dbReference type="AlphaFoldDB" id="A0A7C8MNL2"/>
<dbReference type="OrthoDB" id="10674979at2759"/>